<dbReference type="Gene3D" id="1.10.1660.10">
    <property type="match status" value="1"/>
</dbReference>
<dbReference type="GO" id="GO:0003700">
    <property type="term" value="F:DNA-binding transcription factor activity"/>
    <property type="evidence" value="ECO:0007669"/>
    <property type="project" value="InterPro"/>
</dbReference>
<comment type="caution">
    <text evidence="6">The sequence shown here is derived from an EMBL/GenBank/DDBJ whole genome shotgun (WGS) entry which is preliminary data.</text>
</comment>
<dbReference type="GO" id="GO:0003677">
    <property type="term" value="F:DNA binding"/>
    <property type="evidence" value="ECO:0007669"/>
    <property type="project" value="UniProtKB-KW"/>
</dbReference>
<dbReference type="PANTHER" id="PTHR30204">
    <property type="entry name" value="REDOX-CYCLING DRUG-SENSING TRANSCRIPTIONAL ACTIVATOR SOXR"/>
    <property type="match status" value="1"/>
</dbReference>
<dbReference type="AlphaFoldDB" id="A0A9D2ELL7"/>
<dbReference type="PROSITE" id="PS50937">
    <property type="entry name" value="HTH_MERR_2"/>
    <property type="match status" value="1"/>
</dbReference>
<dbReference type="InterPro" id="IPR011256">
    <property type="entry name" value="Reg_factor_effector_dom_sf"/>
</dbReference>
<sequence length="287" mass="33466">MEEKKYYSIGQVSNICKIPIKTLRYYDEIELLVPKIRKETSNYRYYSKDQLITAVIIRQLRSLGFNLKDIKEIIKKDSMDSYMDSIHGRIREIDEEIACLQKKRRENLCMLSRFAEGKQYAAAPDGPEEYLIENIPEIHLLTSRSIIKSYHNEEVNLERWISVMEKAENSRLEITGPIYVTFYTEMFGQFISKDCDIEFAIQVAESPADNAEIRKFGGFTAATTIYRGQYEDIFKKYIALKRWIDENGYEICGKVTEEFLISPLDTANMNEHVTKIIVPVKTTGKKK</sequence>
<keyword evidence="3" id="KW-0238">DNA-binding</keyword>
<dbReference type="InterPro" id="IPR009061">
    <property type="entry name" value="DNA-bd_dom_put_sf"/>
</dbReference>
<evidence type="ECO:0000313" key="7">
    <source>
        <dbReference type="Proteomes" id="UP000824049"/>
    </source>
</evidence>
<dbReference type="SMART" id="SM00871">
    <property type="entry name" value="AraC_E_bind"/>
    <property type="match status" value="1"/>
</dbReference>
<evidence type="ECO:0000313" key="6">
    <source>
        <dbReference type="EMBL" id="HIZ39482.1"/>
    </source>
</evidence>
<dbReference type="PANTHER" id="PTHR30204:SF69">
    <property type="entry name" value="MERR-FAMILY TRANSCRIPTIONAL REGULATOR"/>
    <property type="match status" value="1"/>
</dbReference>
<proteinExistence type="predicted"/>
<dbReference type="Gene3D" id="3.20.80.10">
    <property type="entry name" value="Regulatory factor, effector binding domain"/>
    <property type="match status" value="1"/>
</dbReference>
<organism evidence="6 7">
    <name type="scientific">Candidatus Anaerobutyricum stercoris</name>
    <dbReference type="NCBI Taxonomy" id="2838457"/>
    <lineage>
        <taxon>Bacteria</taxon>
        <taxon>Bacillati</taxon>
        <taxon>Bacillota</taxon>
        <taxon>Clostridia</taxon>
        <taxon>Lachnospirales</taxon>
        <taxon>Lachnospiraceae</taxon>
        <taxon>Anaerobutyricum</taxon>
    </lineage>
</organism>
<evidence type="ECO:0000259" key="5">
    <source>
        <dbReference type="PROSITE" id="PS50937"/>
    </source>
</evidence>
<reference evidence="6" key="1">
    <citation type="journal article" date="2021" name="PeerJ">
        <title>Extensive microbial diversity within the chicken gut microbiome revealed by metagenomics and culture.</title>
        <authorList>
            <person name="Gilroy R."/>
            <person name="Ravi A."/>
            <person name="Getino M."/>
            <person name="Pursley I."/>
            <person name="Horton D.L."/>
            <person name="Alikhan N.F."/>
            <person name="Baker D."/>
            <person name="Gharbi K."/>
            <person name="Hall N."/>
            <person name="Watson M."/>
            <person name="Adriaenssens E.M."/>
            <person name="Foster-Nyarko E."/>
            <person name="Jarju S."/>
            <person name="Secka A."/>
            <person name="Antonio M."/>
            <person name="Oren A."/>
            <person name="Chaudhuri R.R."/>
            <person name="La Ragione R."/>
            <person name="Hildebrand F."/>
            <person name="Pallen M.J."/>
        </authorList>
    </citation>
    <scope>NUCLEOTIDE SEQUENCE</scope>
    <source>
        <strain evidence="6">CHK179-28034</strain>
    </source>
</reference>
<dbReference type="SUPFAM" id="SSF46955">
    <property type="entry name" value="Putative DNA-binding domain"/>
    <property type="match status" value="1"/>
</dbReference>
<dbReference type="InterPro" id="IPR047057">
    <property type="entry name" value="MerR_fam"/>
</dbReference>
<gene>
    <name evidence="6" type="ORF">H9968_06100</name>
</gene>
<dbReference type="Pfam" id="PF13411">
    <property type="entry name" value="MerR_1"/>
    <property type="match status" value="1"/>
</dbReference>
<protein>
    <submittedName>
        <fullName evidence="6">MerR family transcriptional regulator</fullName>
    </submittedName>
</protein>
<dbReference type="InterPro" id="IPR000551">
    <property type="entry name" value="MerR-type_HTH_dom"/>
</dbReference>
<reference evidence="6" key="2">
    <citation type="submission" date="2021-04" db="EMBL/GenBank/DDBJ databases">
        <authorList>
            <person name="Gilroy R."/>
        </authorList>
    </citation>
    <scope>NUCLEOTIDE SEQUENCE</scope>
    <source>
        <strain evidence="6">CHK179-28034</strain>
    </source>
</reference>
<keyword evidence="1" id="KW-0678">Repressor</keyword>
<accession>A0A9D2ELL7</accession>
<evidence type="ECO:0000256" key="3">
    <source>
        <dbReference type="ARBA" id="ARBA00023125"/>
    </source>
</evidence>
<evidence type="ECO:0000256" key="4">
    <source>
        <dbReference type="ARBA" id="ARBA00023163"/>
    </source>
</evidence>
<keyword evidence="2" id="KW-0805">Transcription regulation</keyword>
<dbReference type="Proteomes" id="UP000824049">
    <property type="component" value="Unassembled WGS sequence"/>
</dbReference>
<keyword evidence="4" id="KW-0804">Transcription</keyword>
<evidence type="ECO:0000256" key="2">
    <source>
        <dbReference type="ARBA" id="ARBA00023015"/>
    </source>
</evidence>
<dbReference type="CDD" id="cd01107">
    <property type="entry name" value="HTH_BmrR"/>
    <property type="match status" value="1"/>
</dbReference>
<dbReference type="Pfam" id="PF06445">
    <property type="entry name" value="GyrI-like"/>
    <property type="match status" value="1"/>
</dbReference>
<dbReference type="EMBL" id="DXBR01000053">
    <property type="protein sequence ID" value="HIZ39482.1"/>
    <property type="molecule type" value="Genomic_DNA"/>
</dbReference>
<dbReference type="InterPro" id="IPR010499">
    <property type="entry name" value="AraC_E-bd"/>
</dbReference>
<evidence type="ECO:0000256" key="1">
    <source>
        <dbReference type="ARBA" id="ARBA00022491"/>
    </source>
</evidence>
<dbReference type="SMART" id="SM00422">
    <property type="entry name" value="HTH_MERR"/>
    <property type="match status" value="1"/>
</dbReference>
<name>A0A9D2ELL7_9FIRM</name>
<dbReference type="SUPFAM" id="SSF55136">
    <property type="entry name" value="Probable bacterial effector-binding domain"/>
    <property type="match status" value="1"/>
</dbReference>
<feature type="domain" description="HTH merR-type" evidence="5">
    <location>
        <begin position="6"/>
        <end position="76"/>
    </location>
</feature>
<dbReference type="InterPro" id="IPR029442">
    <property type="entry name" value="GyrI-like"/>
</dbReference>